<dbReference type="Proteomes" id="UP001630127">
    <property type="component" value="Unassembled WGS sequence"/>
</dbReference>
<dbReference type="AlphaFoldDB" id="A0ABD2YDN2"/>
<reference evidence="3 4" key="1">
    <citation type="submission" date="2024-11" db="EMBL/GenBank/DDBJ databases">
        <title>A near-complete genome assembly of Cinchona calisaya.</title>
        <authorList>
            <person name="Lian D.C."/>
            <person name="Zhao X.W."/>
            <person name="Wei L."/>
        </authorList>
    </citation>
    <scope>NUCLEOTIDE SEQUENCE [LARGE SCALE GENOMIC DNA]</scope>
    <source>
        <tissue evidence="3">Nenye</tissue>
    </source>
</reference>
<dbReference type="PROSITE" id="PS50006">
    <property type="entry name" value="FHA_DOMAIN"/>
    <property type="match status" value="1"/>
</dbReference>
<dbReference type="CDD" id="cd09880">
    <property type="entry name" value="PIN_Smg5-6-like"/>
    <property type="match status" value="1"/>
</dbReference>
<dbReference type="InterPro" id="IPR002716">
    <property type="entry name" value="PIN_dom"/>
</dbReference>
<comment type="caution">
    <text evidence="3">The sequence shown here is derived from an EMBL/GenBank/DDBJ whole genome shotgun (WGS) entry which is preliminary data.</text>
</comment>
<dbReference type="EMBL" id="JBJUIK010000014">
    <property type="protein sequence ID" value="KAL3503950.1"/>
    <property type="molecule type" value="Genomic_DNA"/>
</dbReference>
<dbReference type="InterPro" id="IPR000253">
    <property type="entry name" value="FHA_dom"/>
</dbReference>
<dbReference type="PANTHER" id="PTHR22593:SF8">
    <property type="entry name" value="FHA DOMAIN-CONTAINING PROTEIN PS1"/>
    <property type="match status" value="1"/>
</dbReference>
<evidence type="ECO:0000313" key="3">
    <source>
        <dbReference type="EMBL" id="KAL3503950.1"/>
    </source>
</evidence>
<feature type="domain" description="FHA" evidence="2">
    <location>
        <begin position="73"/>
        <end position="124"/>
    </location>
</feature>
<dbReference type="SUPFAM" id="SSF49879">
    <property type="entry name" value="SMAD/FHA domain"/>
    <property type="match status" value="1"/>
</dbReference>
<organism evidence="3 4">
    <name type="scientific">Cinchona calisaya</name>
    <dbReference type="NCBI Taxonomy" id="153742"/>
    <lineage>
        <taxon>Eukaryota</taxon>
        <taxon>Viridiplantae</taxon>
        <taxon>Streptophyta</taxon>
        <taxon>Embryophyta</taxon>
        <taxon>Tracheophyta</taxon>
        <taxon>Spermatophyta</taxon>
        <taxon>Magnoliopsida</taxon>
        <taxon>eudicotyledons</taxon>
        <taxon>Gunneridae</taxon>
        <taxon>Pentapetalae</taxon>
        <taxon>asterids</taxon>
        <taxon>lamiids</taxon>
        <taxon>Gentianales</taxon>
        <taxon>Rubiaceae</taxon>
        <taxon>Cinchonoideae</taxon>
        <taxon>Cinchoneae</taxon>
        <taxon>Cinchona</taxon>
    </lineage>
</organism>
<dbReference type="InterPro" id="IPR008984">
    <property type="entry name" value="SMAD_FHA_dom_sf"/>
</dbReference>
<dbReference type="PANTHER" id="PTHR22593">
    <property type="entry name" value="TRANSMEMBRANE PROTEIN 18"/>
    <property type="match status" value="1"/>
</dbReference>
<dbReference type="Pfam" id="PF13638">
    <property type="entry name" value="PIN_4"/>
    <property type="match status" value="1"/>
</dbReference>
<proteinExistence type="predicted"/>
<keyword evidence="4" id="KW-1185">Reference proteome</keyword>
<protein>
    <recommendedName>
        <fullName evidence="2">FHA domain-containing protein</fullName>
    </recommendedName>
</protein>
<evidence type="ECO:0000256" key="1">
    <source>
        <dbReference type="SAM" id="MobiDB-lite"/>
    </source>
</evidence>
<dbReference type="Gene3D" id="3.40.50.1010">
    <property type="entry name" value="5'-nuclease"/>
    <property type="match status" value="1"/>
</dbReference>
<accession>A0ABD2YDN2</accession>
<dbReference type="CDD" id="cd22691">
    <property type="entry name" value="FHA_PS1-like"/>
    <property type="match status" value="1"/>
</dbReference>
<gene>
    <name evidence="3" type="ORF">ACH5RR_033791</name>
</gene>
<dbReference type="SMART" id="SM00240">
    <property type="entry name" value="FHA"/>
    <property type="match status" value="1"/>
</dbReference>
<name>A0ABD2YDN2_9GENT</name>
<evidence type="ECO:0000313" key="4">
    <source>
        <dbReference type="Proteomes" id="UP001630127"/>
    </source>
</evidence>
<dbReference type="Pfam" id="PF00498">
    <property type="entry name" value="FHA"/>
    <property type="match status" value="1"/>
</dbReference>
<dbReference type="Gene3D" id="2.60.200.20">
    <property type="match status" value="1"/>
</dbReference>
<evidence type="ECO:0000259" key="2">
    <source>
        <dbReference type="PROSITE" id="PS50006"/>
    </source>
</evidence>
<sequence length="906" mass="102616">MATEIEPKPEILSQELEVKEKKIPVFSVVKNNSILKNIFLINTPPPLPTSSSPSCFASEENNRINQEELEEILVVGRHPDCNITLEHPSISRFHLRIHSNPSIQSLSVLDWSSVHGTWVSGKKIEPGIRVKLLEGDTLRLGGSSRVYRLHWVPLSRAFDMKNPFVPPLDESVPVEESAEETHPHENEFVSYFQDDQTETPDDYFESLDLLFADTNMTSSMKQLTTSPPLMPEDMKSPFPFVEDAEKKIPFGEALLQSKIDKMQTDWQVDKENCTLQVNFTSEVPERFSQAEDPESPIATSQKRSGVSIWKRRGKSASVHIQTGRARENCTKADSGLEMESEGNENIRTGLVSEDQFAAADCVEEEIFTPDKENCTPDTFSNRPSKEIAQEKMKCEFSVNYLVSSMDKEDEEIFTPDKENKTPRTHLLRSMKKMGKVEEINHPKTYRSSPLKNAGSFIRGESDMLILSDNRTELSKLHQEEKSANPASNSLARSEADLLNCKFNMNYLVSSMDEKDEVEAFTPDKENRTPRTHLRWSMKKMGKFEEINRPKTYRSSPLKNADSITHGESDMLILSNNRNELSKLLQEKKSANPASNSLARPETELFNAREDRVPFQSLLVKSCKAKSEALDLEGTTTSCKSVKNTQIKEAIHPFHSFSKDENKTWIMVVDTACLLNKESRKALDLMQGLQRTSLIIPRIVIRELDCMKRHNTLFRSTTGVHSALQWIEDCMVNAKGWVHVQSSVEDARTIAPTPRALPLSQFGEEKEKFSFGSVPLSPCGSLLEIVSPTTEDHILECALFFRKITNNGQVVLLSDDVTLKIKSMAEGLRCETAEEFRESLVNPFSERFLWIDSSARGPTWSCLDDVVLWENYYDSTSRKQSKIGEVAKGLKLVLLHNSQYRQISSVS</sequence>
<feature type="region of interest" description="Disordered" evidence="1">
    <location>
        <begin position="285"/>
        <end position="306"/>
    </location>
</feature>